<feature type="domain" description="HAMP" evidence="10">
    <location>
        <begin position="388"/>
        <end position="440"/>
    </location>
</feature>
<keyword evidence="8" id="KW-0812">Transmembrane</keyword>
<keyword evidence="11" id="KW-0547">Nucleotide-binding</keyword>
<dbReference type="InterPro" id="IPR004358">
    <property type="entry name" value="Sig_transdc_His_kin-like_C"/>
</dbReference>
<evidence type="ECO:0000313" key="11">
    <source>
        <dbReference type="EMBL" id="MCY1082093.1"/>
    </source>
</evidence>
<name>A0ABT4AK67_9BACT</name>
<dbReference type="SUPFAM" id="SSF158472">
    <property type="entry name" value="HAMP domain-like"/>
    <property type="match status" value="1"/>
</dbReference>
<dbReference type="GO" id="GO:0005524">
    <property type="term" value="F:ATP binding"/>
    <property type="evidence" value="ECO:0007669"/>
    <property type="project" value="UniProtKB-KW"/>
</dbReference>
<dbReference type="InterPro" id="IPR003594">
    <property type="entry name" value="HATPase_dom"/>
</dbReference>
<dbReference type="InterPro" id="IPR036890">
    <property type="entry name" value="HATPase_C_sf"/>
</dbReference>
<comment type="caution">
    <text evidence="11">The sequence shown here is derived from an EMBL/GenBank/DDBJ whole genome shotgun (WGS) entry which is preliminary data.</text>
</comment>
<dbReference type="SMART" id="SM00304">
    <property type="entry name" value="HAMP"/>
    <property type="match status" value="1"/>
</dbReference>
<dbReference type="Gene3D" id="3.30.565.10">
    <property type="entry name" value="Histidine kinase-like ATPase, C-terminal domain"/>
    <property type="match status" value="1"/>
</dbReference>
<dbReference type="PRINTS" id="PR00344">
    <property type="entry name" value="BCTRLSENSOR"/>
</dbReference>
<dbReference type="EC" id="2.7.13.3" evidence="3"/>
<keyword evidence="11" id="KW-0067">ATP-binding</keyword>
<evidence type="ECO:0000256" key="6">
    <source>
        <dbReference type="ARBA" id="ARBA00022777"/>
    </source>
</evidence>
<comment type="catalytic activity">
    <reaction evidence="1">
        <text>ATP + protein L-histidine = ADP + protein N-phospho-L-histidine.</text>
        <dbReference type="EC" id="2.7.13.3"/>
    </reaction>
</comment>
<dbReference type="InterPro" id="IPR003660">
    <property type="entry name" value="HAMP_dom"/>
</dbReference>
<evidence type="ECO:0000256" key="2">
    <source>
        <dbReference type="ARBA" id="ARBA00004370"/>
    </source>
</evidence>
<reference evidence="11 12" key="1">
    <citation type="submission" date="2022-11" db="EMBL/GenBank/DDBJ databases">
        <title>Minimal conservation of predation-associated metabolite biosynthetic gene clusters underscores biosynthetic potential of Myxococcota including descriptions for ten novel species: Archangium lansinium sp. nov., Myxococcus landrumus sp. nov., Nannocystis bai.</title>
        <authorList>
            <person name="Ahearne A."/>
            <person name="Stevens C."/>
            <person name="Phillips K."/>
        </authorList>
    </citation>
    <scope>NUCLEOTIDE SEQUENCE [LARGE SCALE GENOMIC DNA]</scope>
    <source>
        <strain evidence="11 12">MIWBW</strain>
    </source>
</reference>
<dbReference type="Proteomes" id="UP001207654">
    <property type="component" value="Unassembled WGS sequence"/>
</dbReference>
<dbReference type="Gene3D" id="3.30.450.20">
    <property type="entry name" value="PAS domain"/>
    <property type="match status" value="2"/>
</dbReference>
<evidence type="ECO:0000256" key="7">
    <source>
        <dbReference type="SAM" id="Coils"/>
    </source>
</evidence>
<dbReference type="InterPro" id="IPR005467">
    <property type="entry name" value="His_kinase_dom"/>
</dbReference>
<accession>A0ABT4AK67</accession>
<organism evidence="11 12">
    <name type="scientific">Archangium lansingense</name>
    <dbReference type="NCBI Taxonomy" id="2995310"/>
    <lineage>
        <taxon>Bacteria</taxon>
        <taxon>Pseudomonadati</taxon>
        <taxon>Myxococcota</taxon>
        <taxon>Myxococcia</taxon>
        <taxon>Myxococcales</taxon>
        <taxon>Cystobacterineae</taxon>
        <taxon>Archangiaceae</taxon>
        <taxon>Archangium</taxon>
    </lineage>
</organism>
<dbReference type="Pfam" id="PF02518">
    <property type="entry name" value="HATPase_c"/>
    <property type="match status" value="1"/>
</dbReference>
<dbReference type="PROSITE" id="PS50885">
    <property type="entry name" value="HAMP"/>
    <property type="match status" value="1"/>
</dbReference>
<evidence type="ECO:0000256" key="5">
    <source>
        <dbReference type="ARBA" id="ARBA00022679"/>
    </source>
</evidence>
<gene>
    <name evidence="11" type="ORF">OV287_47390</name>
</gene>
<evidence type="ECO:0000256" key="8">
    <source>
        <dbReference type="SAM" id="Phobius"/>
    </source>
</evidence>
<evidence type="ECO:0000256" key="1">
    <source>
        <dbReference type="ARBA" id="ARBA00000085"/>
    </source>
</evidence>
<evidence type="ECO:0000259" key="9">
    <source>
        <dbReference type="PROSITE" id="PS50109"/>
    </source>
</evidence>
<keyword evidence="8" id="KW-0472">Membrane</keyword>
<evidence type="ECO:0000256" key="3">
    <source>
        <dbReference type="ARBA" id="ARBA00012438"/>
    </source>
</evidence>
<dbReference type="PANTHER" id="PTHR42878">
    <property type="entry name" value="TWO-COMPONENT HISTIDINE KINASE"/>
    <property type="match status" value="1"/>
</dbReference>
<dbReference type="InterPro" id="IPR050351">
    <property type="entry name" value="BphY/WalK/GraS-like"/>
</dbReference>
<sequence length="744" mass="83550">MPFSRRPSTSLSRSTLLQMGVRIAGVVALATLFSYLHVLHSVRAENLARLERYVVERSQREQGIFVLAQDNHAVLLKALTERFHALQGEDVGARFDTLFVRLPDGSIRNRPEVFDGTRMAGVIVPKGVQLDAGLRQRILAAYDVLTQYGPALHTRFTNTYVVLPEDVLVLYWPERPTWIHDAERDMSFMPLEFYELSLPGKNPKRGTVWCGIYSDPVDKSWMVSVSTPLDLNGRHVATIGHDVLIQELMTRTINDHLPGAYNLLFRDDGQLIAHPQLTREGNTGIYYIPGTAGQNHDGPSVTEEQQRNLRSIFEKVRNNPPGQAVAELPEHDEYLGMSRLEGPGWNFVTVLPESVVSQPAFHAARQVLLVGMVALLLELAIMSWVLKRQLTRPLLAFTQATDRVAAGDFHVELDTSREDELGQLARAIRLMADKVQHREEALRQANESLEQRVEERTRELREVHRRLEQTARRAGMAEIATNVLHNVGNVLNSVYTSAQIARERVGQMRLEHVGRVAAMLQEHQADASAFLTQDERGRHVAPFLGKLGQNLLDERKQLLSLLEDVGRYTEHIGDIVKVQQNYARTPRVHEPVRLEELVEDALRINASGLAHHRVQVQRQLTSLPPVLTDKHKVLMILVNLISNASYALTGANPDERRLTVKLERTGEQVRLEVRDNGVGISQEMLVRIFRYGFTTRDEGHGFGLHSSALAAQELGGALRAHSDGPGQGASFTLELPYLQAPREA</sequence>
<keyword evidence="4" id="KW-0597">Phosphoprotein</keyword>
<feature type="domain" description="Histidine kinase" evidence="9">
    <location>
        <begin position="551"/>
        <end position="739"/>
    </location>
</feature>
<evidence type="ECO:0000313" key="12">
    <source>
        <dbReference type="Proteomes" id="UP001207654"/>
    </source>
</evidence>
<dbReference type="SMART" id="SM00387">
    <property type="entry name" value="HATPase_c"/>
    <property type="match status" value="1"/>
</dbReference>
<keyword evidence="7" id="KW-0175">Coiled coil</keyword>
<dbReference type="EMBL" id="JAPNKA010000001">
    <property type="protein sequence ID" value="MCY1082093.1"/>
    <property type="molecule type" value="Genomic_DNA"/>
</dbReference>
<keyword evidence="5" id="KW-0808">Transferase</keyword>
<keyword evidence="12" id="KW-1185">Reference proteome</keyword>
<proteinExistence type="predicted"/>
<dbReference type="PROSITE" id="PS50109">
    <property type="entry name" value="HIS_KIN"/>
    <property type="match status" value="1"/>
</dbReference>
<dbReference type="CDD" id="cd18774">
    <property type="entry name" value="PDC2_HK_sensor"/>
    <property type="match status" value="1"/>
</dbReference>
<feature type="coiled-coil region" evidence="7">
    <location>
        <begin position="432"/>
        <end position="473"/>
    </location>
</feature>
<evidence type="ECO:0000256" key="4">
    <source>
        <dbReference type="ARBA" id="ARBA00022553"/>
    </source>
</evidence>
<evidence type="ECO:0000259" key="10">
    <source>
        <dbReference type="PROSITE" id="PS50885"/>
    </source>
</evidence>
<dbReference type="CDD" id="cd06225">
    <property type="entry name" value="HAMP"/>
    <property type="match status" value="1"/>
</dbReference>
<dbReference type="Pfam" id="PF00672">
    <property type="entry name" value="HAMP"/>
    <property type="match status" value="1"/>
</dbReference>
<keyword evidence="6" id="KW-0418">Kinase</keyword>
<protein>
    <recommendedName>
        <fullName evidence="3">histidine kinase</fullName>
        <ecNumber evidence="3">2.7.13.3</ecNumber>
    </recommendedName>
</protein>
<dbReference type="PANTHER" id="PTHR42878:SF13">
    <property type="entry name" value="HISTIDINE KINASE"/>
    <property type="match status" value="1"/>
</dbReference>
<keyword evidence="8" id="KW-1133">Transmembrane helix</keyword>
<dbReference type="RefSeq" id="WP_267540669.1">
    <property type="nucleotide sequence ID" value="NZ_JAPNKA010000001.1"/>
</dbReference>
<feature type="transmembrane region" description="Helical" evidence="8">
    <location>
        <begin position="367"/>
        <end position="386"/>
    </location>
</feature>
<dbReference type="Gene3D" id="6.10.340.10">
    <property type="match status" value="1"/>
</dbReference>
<dbReference type="SUPFAM" id="SSF55874">
    <property type="entry name" value="ATPase domain of HSP90 chaperone/DNA topoisomerase II/histidine kinase"/>
    <property type="match status" value="1"/>
</dbReference>
<comment type="subcellular location">
    <subcellularLocation>
        <location evidence="2">Membrane</location>
    </subcellularLocation>
</comment>